<comment type="caution">
    <text evidence="2">The sequence shown here is derived from an EMBL/GenBank/DDBJ whole genome shotgun (WGS) entry which is preliminary data.</text>
</comment>
<proteinExistence type="predicted"/>
<dbReference type="Proteomes" id="UP000626844">
    <property type="component" value="Unassembled WGS sequence"/>
</dbReference>
<evidence type="ECO:0000313" key="3">
    <source>
        <dbReference type="Proteomes" id="UP000626844"/>
    </source>
</evidence>
<name>A0A926NH90_9BACI</name>
<gene>
    <name evidence="2" type="ORF">IC621_15020</name>
</gene>
<feature type="domain" description="Knr4/Smi1-like" evidence="1">
    <location>
        <begin position="22"/>
        <end position="135"/>
    </location>
</feature>
<sequence length="154" mass="17937">MNYSVVEDFIDNNKEELMVSGGVCEEKIQQIEIDLDVILPTSYKWFLRKYGEGGLYGVNILGYNLVDAGVVERTKDYRKYYALTEGIVVIEDIDEFSYCLDTNKMKNGECPVILWANQGGYGFQEADNFLEFFFHRLEKGKDDLDEDEDWDNEY</sequence>
<dbReference type="Pfam" id="PF14567">
    <property type="entry name" value="SUKH_5"/>
    <property type="match status" value="1"/>
</dbReference>
<dbReference type="InterPro" id="IPR018958">
    <property type="entry name" value="Knr4/Smi1-like_dom"/>
</dbReference>
<dbReference type="Gene3D" id="3.40.1580.10">
    <property type="entry name" value="SMI1/KNR4-like"/>
    <property type="match status" value="1"/>
</dbReference>
<dbReference type="EMBL" id="JACXAI010000019">
    <property type="protein sequence ID" value="MBD1381549.1"/>
    <property type="molecule type" value="Genomic_DNA"/>
</dbReference>
<dbReference type="AlphaFoldDB" id="A0A926NH90"/>
<protein>
    <submittedName>
        <fullName evidence="2">SMI1/KNR4 family protein</fullName>
    </submittedName>
</protein>
<dbReference type="SUPFAM" id="SSF160631">
    <property type="entry name" value="SMI1/KNR4-like"/>
    <property type="match status" value="1"/>
</dbReference>
<evidence type="ECO:0000259" key="1">
    <source>
        <dbReference type="SMART" id="SM00860"/>
    </source>
</evidence>
<dbReference type="RefSeq" id="WP_191159139.1">
    <property type="nucleotide sequence ID" value="NZ_JACXAI010000019.1"/>
</dbReference>
<keyword evidence="3" id="KW-1185">Reference proteome</keyword>
<evidence type="ECO:0000313" key="2">
    <source>
        <dbReference type="EMBL" id="MBD1381549.1"/>
    </source>
</evidence>
<reference evidence="2" key="1">
    <citation type="submission" date="2020-09" db="EMBL/GenBank/DDBJ databases">
        <title>A novel bacterium of genus Bacillus, isolated from South China Sea.</title>
        <authorList>
            <person name="Huang H."/>
            <person name="Mo K."/>
            <person name="Hu Y."/>
        </authorList>
    </citation>
    <scope>NUCLEOTIDE SEQUENCE</scope>
    <source>
        <strain evidence="2">IB182487</strain>
    </source>
</reference>
<dbReference type="InterPro" id="IPR037883">
    <property type="entry name" value="Knr4/Smi1-like_sf"/>
</dbReference>
<dbReference type="SMART" id="SM00860">
    <property type="entry name" value="SMI1_KNR4"/>
    <property type="match status" value="1"/>
</dbReference>
<organism evidence="2 3">
    <name type="scientific">Metabacillus arenae</name>
    <dbReference type="NCBI Taxonomy" id="2771434"/>
    <lineage>
        <taxon>Bacteria</taxon>
        <taxon>Bacillati</taxon>
        <taxon>Bacillota</taxon>
        <taxon>Bacilli</taxon>
        <taxon>Bacillales</taxon>
        <taxon>Bacillaceae</taxon>
        <taxon>Metabacillus</taxon>
    </lineage>
</organism>
<accession>A0A926NH90</accession>